<keyword evidence="5" id="KW-0233">DNA recombination</keyword>
<comment type="caution">
    <text evidence="7">The sequence shown here is derived from an EMBL/GenBank/DDBJ whole genome shotgun (WGS) entry which is preliminary data.</text>
</comment>
<accession>A0ABQ6LRZ2</accession>
<evidence type="ECO:0000313" key="7">
    <source>
        <dbReference type="EMBL" id="GMG84569.1"/>
    </source>
</evidence>
<keyword evidence="4" id="KW-0238">DNA-binding</keyword>
<comment type="function">
    <text evidence="1">Required for the transposition of the insertion element.</text>
</comment>
<evidence type="ECO:0000256" key="2">
    <source>
        <dbReference type="ARBA" id="ARBA00010961"/>
    </source>
</evidence>
<dbReference type="InterPro" id="IPR001207">
    <property type="entry name" value="Transposase_mutator"/>
</dbReference>
<keyword evidence="3" id="KW-0815">Transposition</keyword>
<dbReference type="EMBL" id="BSYI01000038">
    <property type="protein sequence ID" value="GMG84569.1"/>
    <property type="molecule type" value="Genomic_DNA"/>
</dbReference>
<evidence type="ECO:0000256" key="3">
    <source>
        <dbReference type="ARBA" id="ARBA00022578"/>
    </source>
</evidence>
<keyword evidence="8" id="KW-1185">Reference proteome</keyword>
<protein>
    <recommendedName>
        <fullName evidence="9">Transposase</fullName>
    </recommendedName>
</protein>
<sequence>MDQAEHNVLACMALDETPRARLHGTNPPERADKAIGRRTNAVGKFPDREAVHRLAGALMLEQYDEWADRRRSMPAERPSGLCDAHEQAAMIAAGRESATSCEEAGGHPLLHHLSGHYRRAAKPSETYAPPAAMSRGAC</sequence>
<proteinExistence type="inferred from homology"/>
<feature type="region of interest" description="Disordered" evidence="6">
    <location>
        <begin position="20"/>
        <end position="41"/>
    </location>
</feature>
<evidence type="ECO:0000313" key="8">
    <source>
        <dbReference type="Proteomes" id="UP001239909"/>
    </source>
</evidence>
<name>A0ABQ6LRZ2_9RHOB</name>
<dbReference type="Proteomes" id="UP001239909">
    <property type="component" value="Unassembled WGS sequence"/>
</dbReference>
<evidence type="ECO:0000256" key="4">
    <source>
        <dbReference type="ARBA" id="ARBA00023125"/>
    </source>
</evidence>
<organism evidence="7 8">
    <name type="scientific">Paralimibaculum aggregatum</name>
    <dbReference type="NCBI Taxonomy" id="3036245"/>
    <lineage>
        <taxon>Bacteria</taxon>
        <taxon>Pseudomonadati</taxon>
        <taxon>Pseudomonadota</taxon>
        <taxon>Alphaproteobacteria</taxon>
        <taxon>Rhodobacterales</taxon>
        <taxon>Paracoccaceae</taxon>
        <taxon>Paralimibaculum</taxon>
    </lineage>
</organism>
<evidence type="ECO:0000256" key="5">
    <source>
        <dbReference type="ARBA" id="ARBA00023172"/>
    </source>
</evidence>
<evidence type="ECO:0000256" key="6">
    <source>
        <dbReference type="SAM" id="MobiDB-lite"/>
    </source>
</evidence>
<comment type="similarity">
    <text evidence="2">Belongs to the transposase mutator family.</text>
</comment>
<reference evidence="7 8" key="1">
    <citation type="submission" date="2023-04" db="EMBL/GenBank/DDBJ databases">
        <title>Marinoamorphus aggregata gen. nov., sp. Nov., isolate from tissue of brittle star Ophioplocus japonicus.</title>
        <authorList>
            <person name="Kawano K."/>
            <person name="Sawayama S."/>
            <person name="Nakagawa S."/>
        </authorList>
    </citation>
    <scope>NUCLEOTIDE SEQUENCE [LARGE SCALE GENOMIC DNA]</scope>
    <source>
        <strain evidence="7 8">NKW23</strain>
    </source>
</reference>
<evidence type="ECO:0008006" key="9">
    <source>
        <dbReference type="Google" id="ProtNLM"/>
    </source>
</evidence>
<dbReference type="Pfam" id="PF00872">
    <property type="entry name" value="Transposase_mut"/>
    <property type="match status" value="1"/>
</dbReference>
<evidence type="ECO:0000256" key="1">
    <source>
        <dbReference type="ARBA" id="ARBA00002190"/>
    </source>
</evidence>
<gene>
    <name evidence="7" type="ORF">LNKW23_37850</name>
</gene>